<name>A0ABP3UZ24_9CLOT</name>
<reference evidence="3" key="1">
    <citation type="journal article" date="2019" name="Int. J. Syst. Evol. Microbiol.">
        <title>The Global Catalogue of Microorganisms (GCM) 10K type strain sequencing project: providing services to taxonomists for standard genome sequencing and annotation.</title>
        <authorList>
            <consortium name="The Broad Institute Genomics Platform"/>
            <consortium name="The Broad Institute Genome Sequencing Center for Infectious Disease"/>
            <person name="Wu L."/>
            <person name="Ma J."/>
        </authorList>
    </citation>
    <scope>NUCLEOTIDE SEQUENCE [LARGE SCALE GENOMIC DNA]</scope>
    <source>
        <strain evidence="3">JCM 1407</strain>
    </source>
</reference>
<dbReference type="Proteomes" id="UP001501510">
    <property type="component" value="Unassembled WGS sequence"/>
</dbReference>
<dbReference type="EMBL" id="BAAACG010000013">
    <property type="protein sequence ID" value="GAA0744523.1"/>
    <property type="molecule type" value="Genomic_DNA"/>
</dbReference>
<evidence type="ECO:0000256" key="1">
    <source>
        <dbReference type="SAM" id="Phobius"/>
    </source>
</evidence>
<sequence>MISYIKDEFKRGFFSKNSIICFGVILSIFFINFLEFIRLGVYNFKNTYDFIDVFLYCRNIGRFSMLSIISPLLAAIVYSSSYLQDKRSGYLDIIYSKENKYTYVLTRLIVNAVVSGVIIVLSSLVMLIILGCTYGINIININPSLNIQGPFNYIYYSNKWLYCIIILVNSFIFYAIFSTLALGISTIINNKYISYLIPFFYCVLSETLFITLKVYPLNVTCLFNLKEFTAQWIIMYEIILFSIGVLLFYFGILYKNEKLDNVKFNYK</sequence>
<keyword evidence="1" id="KW-0472">Membrane</keyword>
<keyword evidence="1" id="KW-0812">Transmembrane</keyword>
<keyword evidence="3" id="KW-1185">Reference proteome</keyword>
<feature type="transmembrane region" description="Helical" evidence="1">
    <location>
        <begin position="232"/>
        <end position="254"/>
    </location>
</feature>
<protein>
    <recommendedName>
        <fullName evidence="4">ABC-2 family transporter protein</fullName>
    </recommendedName>
</protein>
<keyword evidence="1" id="KW-1133">Transmembrane helix</keyword>
<evidence type="ECO:0008006" key="4">
    <source>
        <dbReference type="Google" id="ProtNLM"/>
    </source>
</evidence>
<feature type="transmembrane region" description="Helical" evidence="1">
    <location>
        <begin position="192"/>
        <end position="212"/>
    </location>
</feature>
<accession>A0ABP3UZ24</accession>
<dbReference type="RefSeq" id="WP_343762722.1">
    <property type="nucleotide sequence ID" value="NZ_BAAACG010000013.1"/>
</dbReference>
<feature type="transmembrane region" description="Helical" evidence="1">
    <location>
        <begin position="60"/>
        <end position="78"/>
    </location>
</feature>
<evidence type="ECO:0000313" key="2">
    <source>
        <dbReference type="EMBL" id="GAA0744523.1"/>
    </source>
</evidence>
<organism evidence="2 3">
    <name type="scientific">Clostridium oceanicum</name>
    <dbReference type="NCBI Taxonomy" id="1543"/>
    <lineage>
        <taxon>Bacteria</taxon>
        <taxon>Bacillati</taxon>
        <taxon>Bacillota</taxon>
        <taxon>Clostridia</taxon>
        <taxon>Eubacteriales</taxon>
        <taxon>Clostridiaceae</taxon>
        <taxon>Clostridium</taxon>
    </lineage>
</organism>
<feature type="transmembrane region" description="Helical" evidence="1">
    <location>
        <begin position="159"/>
        <end position="180"/>
    </location>
</feature>
<gene>
    <name evidence="2" type="ORF">GCM10008906_29530</name>
</gene>
<feature type="transmembrane region" description="Helical" evidence="1">
    <location>
        <begin position="20"/>
        <end position="40"/>
    </location>
</feature>
<comment type="caution">
    <text evidence="2">The sequence shown here is derived from an EMBL/GenBank/DDBJ whole genome shotgun (WGS) entry which is preliminary data.</text>
</comment>
<evidence type="ECO:0000313" key="3">
    <source>
        <dbReference type="Proteomes" id="UP001501510"/>
    </source>
</evidence>
<feature type="transmembrane region" description="Helical" evidence="1">
    <location>
        <begin position="108"/>
        <end position="139"/>
    </location>
</feature>
<proteinExistence type="predicted"/>